<gene>
    <name evidence="2" type="ORF">AO384_1289</name>
</gene>
<evidence type="ECO:0000313" key="3">
    <source>
        <dbReference type="Proteomes" id="UP000078228"/>
    </source>
</evidence>
<dbReference type="PATRIC" id="fig|480.237.peg.1106"/>
<dbReference type="AlphaFoldDB" id="A0A198UGW5"/>
<accession>A0A198UGW5</accession>
<sequence length="529" mass="61464">MNFNNLPENSLVTQIDNVIKKKNSWKEWYLGLNYQPCFNATNDENFTRLRFSNAPILAVGRILNRTIDNSDFIQKTLLLNDLNLSNYNKNNEGRTHNKKYYDFDSFVELNNITKLIKVRIPKLELARVLFFHNAYLALSSLEERAFERDFSIDEFDDKYTISVLPYCSIPKASFASSSFRSYLSWILLNPMIRQSYESIYKNFNLNKSQDGVWYKWNFDFEPPSLQNFTIQVRGVFSQQDTFYVHEITGLRQLESGITKPIEFHGDIFVEENISVSKVGKDKGISSNNKFITINEIENANSDLKPQIIDTPKVMFEFLQPISSIIKPKKVVNESVIKSTSANNNTEMDGFITTVATGEATILGTVRKGEFDNTDDKSNKDSLYRQNFETLLNSLKRLNLEDFSYDYLKLPYVPRYRLYMKSNGNERNILQAKFSFNGQKFALFEIDTSDYVRKKKRLSTLIVALDDENFERVPLDFLQGIVKKSLGWPTINFGRKVNLSHPKDFYNTTSDDEAMIDNWSQRIEIALNQL</sequence>
<dbReference type="EMBL" id="LXHC01000022">
    <property type="protein sequence ID" value="OAU95683.1"/>
    <property type="molecule type" value="Genomic_DNA"/>
</dbReference>
<dbReference type="RefSeq" id="WP_064609819.1">
    <property type="nucleotide sequence ID" value="NZ_LXHB01000010.1"/>
</dbReference>
<name>A0A198UGW5_MORCA</name>
<keyword evidence="3" id="KW-1185">Reference proteome</keyword>
<comment type="caution">
    <text evidence="2">The sequence shown here is derived from an EMBL/GenBank/DDBJ whole genome shotgun (WGS) entry which is preliminary data.</text>
</comment>
<organism evidence="2 3">
    <name type="scientific">Moraxella catarrhalis</name>
    <name type="common">Branhamella catarrhalis</name>
    <dbReference type="NCBI Taxonomy" id="480"/>
    <lineage>
        <taxon>Bacteria</taxon>
        <taxon>Pseudomonadati</taxon>
        <taxon>Pseudomonadota</taxon>
        <taxon>Gammaproteobacteria</taxon>
        <taxon>Moraxellales</taxon>
        <taxon>Moraxellaceae</taxon>
        <taxon>Moraxella</taxon>
    </lineage>
</organism>
<protein>
    <submittedName>
        <fullName evidence="2">Transposon Tn7 transposition protein tnsE</fullName>
    </submittedName>
</protein>
<evidence type="ECO:0000313" key="2">
    <source>
        <dbReference type="EMBL" id="OAU95683.1"/>
    </source>
</evidence>
<dbReference type="Pfam" id="PF18623">
    <property type="entry name" value="TnsE_C"/>
    <property type="match status" value="1"/>
</dbReference>
<reference evidence="2 3" key="1">
    <citation type="journal article" date="2016" name="Genome Biol. Evol.">
        <title>Comparative Genomic Analyses of the Moraxella catarrhalis Serosensitive and Seroresistant Lineages Demonstrate Their Independent Evolution.</title>
        <authorList>
            <person name="Earl J.P."/>
            <person name="de Vries S.P."/>
            <person name="Ahmed A."/>
            <person name="Powell E."/>
            <person name="Schultz M.P."/>
            <person name="Hermans P.W."/>
            <person name="Hill D.J."/>
            <person name="Zhou Z."/>
            <person name="Constantinidou C.I."/>
            <person name="Hu F.Z."/>
            <person name="Bootsma H.J."/>
            <person name="Ehrlich G.D."/>
        </authorList>
    </citation>
    <scope>NUCLEOTIDE SEQUENCE [LARGE SCALE GENOMIC DNA]</scope>
    <source>
        <strain evidence="2 3">Z7542</strain>
    </source>
</reference>
<proteinExistence type="predicted"/>
<feature type="domain" description="TnsE C-terminal" evidence="1">
    <location>
        <begin position="386"/>
        <end position="522"/>
    </location>
</feature>
<evidence type="ECO:0000259" key="1">
    <source>
        <dbReference type="Pfam" id="PF18623"/>
    </source>
</evidence>
<dbReference type="OrthoDB" id="5899304at2"/>
<dbReference type="InterPro" id="IPR041419">
    <property type="entry name" value="TnsE_C"/>
</dbReference>
<dbReference type="Proteomes" id="UP000078228">
    <property type="component" value="Unassembled WGS sequence"/>
</dbReference>